<keyword evidence="1" id="KW-0862">Zinc</keyword>
<accession>A0AAV2Z3Y0</accession>
<dbReference type="AlphaFoldDB" id="A0AAV2Z3Y0"/>
<dbReference type="Proteomes" id="UP001146120">
    <property type="component" value="Unassembled WGS sequence"/>
</dbReference>
<protein>
    <recommendedName>
        <fullName evidence="2">C2H2-type domain-containing protein</fullName>
    </recommendedName>
</protein>
<evidence type="ECO:0000313" key="4">
    <source>
        <dbReference type="Proteomes" id="UP001146120"/>
    </source>
</evidence>
<dbReference type="Gene3D" id="3.30.160.60">
    <property type="entry name" value="Classic Zinc Finger"/>
    <property type="match status" value="1"/>
</dbReference>
<name>A0AAV2Z3Y0_9STRA</name>
<dbReference type="GO" id="GO:0008270">
    <property type="term" value="F:zinc ion binding"/>
    <property type="evidence" value="ECO:0007669"/>
    <property type="project" value="UniProtKB-KW"/>
</dbReference>
<evidence type="ECO:0000259" key="2">
    <source>
        <dbReference type="PROSITE" id="PS50157"/>
    </source>
</evidence>
<keyword evidence="4" id="KW-1185">Reference proteome</keyword>
<gene>
    <name evidence="3" type="ORF">N0F65_001714</name>
</gene>
<comment type="caution">
    <text evidence="3">The sequence shown here is derived from an EMBL/GenBank/DDBJ whole genome shotgun (WGS) entry which is preliminary data.</text>
</comment>
<dbReference type="InterPro" id="IPR013087">
    <property type="entry name" value="Znf_C2H2_type"/>
</dbReference>
<reference evidence="3" key="1">
    <citation type="submission" date="2022-11" db="EMBL/GenBank/DDBJ databases">
        <authorList>
            <person name="Morgan W.R."/>
            <person name="Tartar A."/>
        </authorList>
    </citation>
    <scope>NUCLEOTIDE SEQUENCE</scope>
    <source>
        <strain evidence="3">ARSEF 373</strain>
    </source>
</reference>
<evidence type="ECO:0000313" key="3">
    <source>
        <dbReference type="EMBL" id="DBA01086.1"/>
    </source>
</evidence>
<proteinExistence type="predicted"/>
<dbReference type="PROSITE" id="PS00028">
    <property type="entry name" value="ZINC_FINGER_C2H2_1"/>
    <property type="match status" value="1"/>
</dbReference>
<organism evidence="3 4">
    <name type="scientific">Lagenidium giganteum</name>
    <dbReference type="NCBI Taxonomy" id="4803"/>
    <lineage>
        <taxon>Eukaryota</taxon>
        <taxon>Sar</taxon>
        <taxon>Stramenopiles</taxon>
        <taxon>Oomycota</taxon>
        <taxon>Peronosporomycetes</taxon>
        <taxon>Pythiales</taxon>
        <taxon>Pythiaceae</taxon>
    </lineage>
</organism>
<sequence length="118" mass="14156">MPDVAYTPRDSQRKKLNRKMRNEYLPHGFQLGWLIDPRPECRKMYEYFIDEHGRIRARTLEMALNQRAASSSEDEVDFICPEVGCGQRFRRRGAWTAHQEWHREEEAIARYEASLRNQ</sequence>
<dbReference type="PROSITE" id="PS50157">
    <property type="entry name" value="ZINC_FINGER_C2H2_2"/>
    <property type="match status" value="1"/>
</dbReference>
<reference evidence="3" key="2">
    <citation type="journal article" date="2023" name="Microbiol Resour">
        <title>Decontamination and Annotation of the Draft Genome Sequence of the Oomycete Lagenidium giganteum ARSEF 373.</title>
        <authorList>
            <person name="Morgan W.R."/>
            <person name="Tartar A."/>
        </authorList>
    </citation>
    <scope>NUCLEOTIDE SEQUENCE</scope>
    <source>
        <strain evidence="3">ARSEF 373</strain>
    </source>
</reference>
<evidence type="ECO:0000256" key="1">
    <source>
        <dbReference type="PROSITE-ProRule" id="PRU00042"/>
    </source>
</evidence>
<feature type="domain" description="C2H2-type" evidence="2">
    <location>
        <begin position="78"/>
        <end position="107"/>
    </location>
</feature>
<keyword evidence="1" id="KW-0863">Zinc-finger</keyword>
<keyword evidence="1" id="KW-0479">Metal-binding</keyword>
<dbReference type="EMBL" id="DAKRPA010000053">
    <property type="protein sequence ID" value="DBA01086.1"/>
    <property type="molecule type" value="Genomic_DNA"/>
</dbReference>